<dbReference type="Gramene" id="Pp3c9_24080V3.1">
    <property type="protein sequence ID" value="Pp3c9_24080V3.1"/>
    <property type="gene ID" value="Pp3c9_24080"/>
</dbReference>
<dbReference type="InterPro" id="IPR046350">
    <property type="entry name" value="Cystatin_sf"/>
</dbReference>
<dbReference type="HOGENOM" id="CLU_072701_1_0_1"/>
<reference evidence="7" key="3">
    <citation type="submission" date="2020-12" db="UniProtKB">
        <authorList>
            <consortium name="EnsemblPlants"/>
        </authorList>
    </citation>
    <scope>IDENTIFICATION</scope>
</reference>
<dbReference type="FunFam" id="3.10.450.10:FF:000016">
    <property type="entry name" value="Cysteine proteinase inhibitor"/>
    <property type="match status" value="1"/>
</dbReference>
<dbReference type="EMBL" id="ABEU02000009">
    <property type="protein sequence ID" value="PNR48627.1"/>
    <property type="molecule type" value="Genomic_DNA"/>
</dbReference>
<dbReference type="InterPro" id="IPR027214">
    <property type="entry name" value="Cystatin"/>
</dbReference>
<feature type="region of interest" description="Disordered" evidence="4">
    <location>
        <begin position="104"/>
        <end position="128"/>
    </location>
</feature>
<dbReference type="RefSeq" id="XP_024384956.1">
    <property type="nucleotide sequence ID" value="XM_024529188.2"/>
</dbReference>
<dbReference type="Pfam" id="PF16845">
    <property type="entry name" value="SQAPI"/>
    <property type="match status" value="1"/>
</dbReference>
<reference evidence="6 8" key="1">
    <citation type="journal article" date="2008" name="Science">
        <title>The Physcomitrella genome reveals evolutionary insights into the conquest of land by plants.</title>
        <authorList>
            <person name="Rensing S."/>
            <person name="Lang D."/>
            <person name="Zimmer A."/>
            <person name="Terry A."/>
            <person name="Salamov A."/>
            <person name="Shapiro H."/>
            <person name="Nishiyama T."/>
            <person name="Perroud P.-F."/>
            <person name="Lindquist E."/>
            <person name="Kamisugi Y."/>
            <person name="Tanahashi T."/>
            <person name="Sakakibara K."/>
            <person name="Fujita T."/>
            <person name="Oishi K."/>
            <person name="Shin-I T."/>
            <person name="Kuroki Y."/>
            <person name="Toyoda A."/>
            <person name="Suzuki Y."/>
            <person name="Hashimoto A."/>
            <person name="Yamaguchi K."/>
            <person name="Sugano A."/>
            <person name="Kohara Y."/>
            <person name="Fujiyama A."/>
            <person name="Anterola A."/>
            <person name="Aoki S."/>
            <person name="Ashton N."/>
            <person name="Barbazuk W.B."/>
            <person name="Barker E."/>
            <person name="Bennetzen J."/>
            <person name="Bezanilla M."/>
            <person name="Blankenship R."/>
            <person name="Cho S.H."/>
            <person name="Dutcher S."/>
            <person name="Estelle M."/>
            <person name="Fawcett J.A."/>
            <person name="Gundlach H."/>
            <person name="Hanada K."/>
            <person name="Heyl A."/>
            <person name="Hicks K.A."/>
            <person name="Hugh J."/>
            <person name="Lohr M."/>
            <person name="Mayer K."/>
            <person name="Melkozernov A."/>
            <person name="Murata T."/>
            <person name="Nelson D."/>
            <person name="Pils B."/>
            <person name="Prigge M."/>
            <person name="Reiss B."/>
            <person name="Renner T."/>
            <person name="Rombauts S."/>
            <person name="Rushton P."/>
            <person name="Sanderfoot A."/>
            <person name="Schween G."/>
            <person name="Shiu S.-H."/>
            <person name="Stueber K."/>
            <person name="Theodoulou F.L."/>
            <person name="Tu H."/>
            <person name="Van de Peer Y."/>
            <person name="Verrier P.J."/>
            <person name="Waters E."/>
            <person name="Wood A."/>
            <person name="Yang L."/>
            <person name="Cove D."/>
            <person name="Cuming A."/>
            <person name="Hasebe M."/>
            <person name="Lucas S."/>
            <person name="Mishler D.B."/>
            <person name="Reski R."/>
            <person name="Grigoriev I."/>
            <person name="Quatrano R.S."/>
            <person name="Boore J.L."/>
        </authorList>
    </citation>
    <scope>NUCLEOTIDE SEQUENCE [LARGE SCALE GENOMIC DNA]</scope>
    <source>
        <strain evidence="7 8">cv. Gransden 2004</strain>
    </source>
</reference>
<dbReference type="Proteomes" id="UP000006727">
    <property type="component" value="Chromosome 9"/>
</dbReference>
<dbReference type="SUPFAM" id="SSF54403">
    <property type="entry name" value="Cystatin/monellin"/>
    <property type="match status" value="2"/>
</dbReference>
<protein>
    <recommendedName>
        <fullName evidence="3">Cysteine proteinase inhibitor</fullName>
    </recommendedName>
</protein>
<dbReference type="PANTHER" id="PTHR11413:SF103">
    <property type="entry name" value="CYSTEINE PROTEINASE INHIBITOR 12"/>
    <property type="match status" value="1"/>
</dbReference>
<gene>
    <name evidence="7" type="primary">LOC112286860</name>
    <name evidence="6" type="ORF">PHYPA_013104</name>
</gene>
<comment type="similarity">
    <text evidence="3">Belongs to the cystatin family. Phytocystatin subfamily.</text>
</comment>
<dbReference type="EnsemblPlants" id="Pp3c9_24080V3.1">
    <property type="protein sequence ID" value="Pp3c9_24080V3.1"/>
    <property type="gene ID" value="Pp3c9_24080"/>
</dbReference>
<reference evidence="6 8" key="2">
    <citation type="journal article" date="2018" name="Plant J.">
        <title>The Physcomitrella patens chromosome-scale assembly reveals moss genome structure and evolution.</title>
        <authorList>
            <person name="Lang D."/>
            <person name="Ullrich K.K."/>
            <person name="Murat F."/>
            <person name="Fuchs J."/>
            <person name="Jenkins J."/>
            <person name="Haas F.B."/>
            <person name="Piednoel M."/>
            <person name="Gundlach H."/>
            <person name="Van Bel M."/>
            <person name="Meyberg R."/>
            <person name="Vives C."/>
            <person name="Morata J."/>
            <person name="Symeonidi A."/>
            <person name="Hiss M."/>
            <person name="Muchero W."/>
            <person name="Kamisugi Y."/>
            <person name="Saleh O."/>
            <person name="Blanc G."/>
            <person name="Decker E.L."/>
            <person name="van Gessel N."/>
            <person name="Grimwood J."/>
            <person name="Hayes R.D."/>
            <person name="Graham S.W."/>
            <person name="Gunter L.E."/>
            <person name="McDaniel S.F."/>
            <person name="Hoernstein S.N.W."/>
            <person name="Larsson A."/>
            <person name="Li F.W."/>
            <person name="Perroud P.F."/>
            <person name="Phillips J."/>
            <person name="Ranjan P."/>
            <person name="Rokshar D.S."/>
            <person name="Rothfels C.J."/>
            <person name="Schneider L."/>
            <person name="Shu S."/>
            <person name="Stevenson D.W."/>
            <person name="Thummler F."/>
            <person name="Tillich M."/>
            <person name="Villarreal Aguilar J.C."/>
            <person name="Widiez T."/>
            <person name="Wong G.K."/>
            <person name="Wymore A."/>
            <person name="Zhang Y."/>
            <person name="Zimmer A.D."/>
            <person name="Quatrano R.S."/>
            <person name="Mayer K.F.X."/>
            <person name="Goodstein D."/>
            <person name="Casacuberta J.M."/>
            <person name="Vandepoele K."/>
            <person name="Reski R."/>
            <person name="Cuming A.C."/>
            <person name="Tuskan G.A."/>
            <person name="Maumus F."/>
            <person name="Salse J."/>
            <person name="Schmutz J."/>
            <person name="Rensing S.A."/>
        </authorList>
    </citation>
    <scope>NUCLEOTIDE SEQUENCE [LARGE SCALE GENOMIC DNA]</scope>
    <source>
        <strain evidence="7 8">cv. Gransden 2004</strain>
    </source>
</reference>
<evidence type="ECO:0000256" key="2">
    <source>
        <dbReference type="ARBA" id="ARBA00022704"/>
    </source>
</evidence>
<dbReference type="GeneID" id="112286860"/>
<sequence length="209" mass="23080">MLSGGKQEVDLQNSNNLEIDEAAKFAVAEHNDRENSLEKLTFSKVVSCHMQVVAGSMYYLVIEVEEGSSIKLYEAKVWVKPWQNFKKLEEFKLKDAGVTSADLGVRTGGPHSTGRGISAPPSGKQSWPTDDLVVQEAAEHAMKMLQQGSNSLASYELSEIVSADAELSDESADFELLLKIKRGAKEEHFKSEIHRTGDGDWSVKHVTLQ</sequence>
<dbReference type="PANTHER" id="PTHR11413">
    <property type="entry name" value="CYSTATIN FAMILY MEMBER"/>
    <property type="match status" value="1"/>
</dbReference>
<evidence type="ECO:0000256" key="3">
    <source>
        <dbReference type="RuleBase" id="RU362130"/>
    </source>
</evidence>
<dbReference type="eggNOG" id="ENOG502QRXR">
    <property type="taxonomic scope" value="Eukaryota"/>
</dbReference>
<keyword evidence="8" id="KW-1185">Reference proteome</keyword>
<accession>A9TIJ1</accession>
<dbReference type="Gene3D" id="3.10.450.10">
    <property type="match status" value="1"/>
</dbReference>
<evidence type="ECO:0000313" key="7">
    <source>
        <dbReference type="EnsemblPlants" id="Pp3c9_24080V3.1"/>
    </source>
</evidence>
<evidence type="ECO:0000313" key="8">
    <source>
        <dbReference type="Proteomes" id="UP000006727"/>
    </source>
</evidence>
<evidence type="ECO:0000259" key="5">
    <source>
        <dbReference type="SMART" id="SM00043"/>
    </source>
</evidence>
<name>A9TIJ1_PHYPA</name>
<dbReference type="OMA" id="HNNKENA"/>
<dbReference type="EnsemblPlants" id="Pp3c9_24080V3.2">
    <property type="protein sequence ID" value="Pp3c9_24080V3.2"/>
    <property type="gene ID" value="Pp3c9_24080"/>
</dbReference>
<dbReference type="GO" id="GO:0004869">
    <property type="term" value="F:cysteine-type endopeptidase inhibitor activity"/>
    <property type="evidence" value="ECO:0000318"/>
    <property type="project" value="GO_Central"/>
</dbReference>
<feature type="domain" description="Cystatin" evidence="5">
    <location>
        <begin position="1"/>
        <end position="94"/>
    </location>
</feature>
<dbReference type="SMART" id="SM00043">
    <property type="entry name" value="CY"/>
    <property type="match status" value="1"/>
</dbReference>
<evidence type="ECO:0000256" key="4">
    <source>
        <dbReference type="SAM" id="MobiDB-lite"/>
    </source>
</evidence>
<dbReference type="CDD" id="cd00042">
    <property type="entry name" value="CY"/>
    <property type="match status" value="1"/>
</dbReference>
<keyword evidence="1 3" id="KW-0646">Protease inhibitor</keyword>
<evidence type="ECO:0000313" key="6">
    <source>
        <dbReference type="EMBL" id="PNR48627.1"/>
    </source>
</evidence>
<dbReference type="Gramene" id="Pp3c9_24080V3.2">
    <property type="protein sequence ID" value="Pp3c9_24080V3.2"/>
    <property type="gene ID" value="Pp3c9_24080"/>
</dbReference>
<evidence type="ECO:0000256" key="1">
    <source>
        <dbReference type="ARBA" id="ARBA00022690"/>
    </source>
</evidence>
<dbReference type="AlphaFoldDB" id="A9TIJ1"/>
<keyword evidence="2 3" id="KW-0789">Thiol protease inhibitor</keyword>
<dbReference type="InterPro" id="IPR000010">
    <property type="entry name" value="Cystatin_dom"/>
</dbReference>
<dbReference type="PaxDb" id="3218-PP1S238_59V6.1"/>
<organism evidence="6">
    <name type="scientific">Physcomitrium patens</name>
    <name type="common">Spreading-leaved earth moss</name>
    <name type="synonym">Physcomitrella patens</name>
    <dbReference type="NCBI Taxonomy" id="3218"/>
    <lineage>
        <taxon>Eukaryota</taxon>
        <taxon>Viridiplantae</taxon>
        <taxon>Streptophyta</taxon>
        <taxon>Embryophyta</taxon>
        <taxon>Bryophyta</taxon>
        <taxon>Bryophytina</taxon>
        <taxon>Bryopsida</taxon>
        <taxon>Funariidae</taxon>
        <taxon>Funariales</taxon>
        <taxon>Funariaceae</taxon>
        <taxon>Physcomitrium</taxon>
    </lineage>
</organism>
<proteinExistence type="inferred from homology"/>
<dbReference type="OrthoDB" id="1908104at2759"/>